<protein>
    <submittedName>
        <fullName evidence="2">Stage II sporulation protein R</fullName>
    </submittedName>
</protein>
<feature type="chain" id="PRO_5038450538" evidence="1">
    <location>
        <begin position="33"/>
        <end position="197"/>
    </location>
</feature>
<organism evidence="2 3">
    <name type="scientific">Candidatus Fimadaptatus faecigallinarum</name>
    <dbReference type="NCBI Taxonomy" id="2840814"/>
    <lineage>
        <taxon>Bacteria</taxon>
        <taxon>Bacillati</taxon>
        <taxon>Bacillota</taxon>
        <taxon>Clostridia</taxon>
        <taxon>Eubacteriales</taxon>
        <taxon>Candidatus Fimadaptatus</taxon>
    </lineage>
</organism>
<reference evidence="2" key="1">
    <citation type="submission" date="2020-10" db="EMBL/GenBank/DDBJ databases">
        <authorList>
            <person name="Gilroy R."/>
        </authorList>
    </citation>
    <scope>NUCLEOTIDE SEQUENCE</scope>
    <source>
        <strain evidence="2">ChiSxjej2B14-8506</strain>
    </source>
</reference>
<sequence length="197" mass="21210">MKYLRALSALTLAAGLAILALSGAGGVQDVFAAQEQSGVLAQALADGALIRLHIVADDDSDEAQRIKLCVRDVLLDRFSAELSALDAPEAALEWLNAHLSEIEQAADAELRAQGAAYTARAVLGEQDFPDREYGGQAVPAGRYMALRLELGRAQGRNWWCVIYPTVCALSPDLTCEEADEVELHSVIWDWLSGVFGL</sequence>
<dbReference type="Pfam" id="PF09551">
    <property type="entry name" value="Spore_II_R"/>
    <property type="match status" value="1"/>
</dbReference>
<comment type="caution">
    <text evidence="2">The sequence shown here is derived from an EMBL/GenBank/DDBJ whole genome shotgun (WGS) entry which is preliminary data.</text>
</comment>
<feature type="signal peptide" evidence="1">
    <location>
        <begin position="1"/>
        <end position="32"/>
    </location>
</feature>
<dbReference type="EMBL" id="DVNK01000033">
    <property type="protein sequence ID" value="HIU46599.1"/>
    <property type="molecule type" value="Genomic_DNA"/>
</dbReference>
<dbReference type="Proteomes" id="UP000824123">
    <property type="component" value="Unassembled WGS sequence"/>
</dbReference>
<proteinExistence type="predicted"/>
<gene>
    <name evidence="2" type="ORF">IAC59_05010</name>
</gene>
<accession>A0A9D1LRB5</accession>
<evidence type="ECO:0000256" key="1">
    <source>
        <dbReference type="SAM" id="SignalP"/>
    </source>
</evidence>
<keyword evidence="1" id="KW-0732">Signal</keyword>
<evidence type="ECO:0000313" key="2">
    <source>
        <dbReference type="EMBL" id="HIU46599.1"/>
    </source>
</evidence>
<evidence type="ECO:0000313" key="3">
    <source>
        <dbReference type="Proteomes" id="UP000824123"/>
    </source>
</evidence>
<name>A0A9D1LRB5_9FIRM</name>
<reference evidence="2" key="2">
    <citation type="journal article" date="2021" name="PeerJ">
        <title>Extensive microbial diversity within the chicken gut microbiome revealed by metagenomics and culture.</title>
        <authorList>
            <person name="Gilroy R."/>
            <person name="Ravi A."/>
            <person name="Getino M."/>
            <person name="Pursley I."/>
            <person name="Horton D.L."/>
            <person name="Alikhan N.F."/>
            <person name="Baker D."/>
            <person name="Gharbi K."/>
            <person name="Hall N."/>
            <person name="Watson M."/>
            <person name="Adriaenssens E.M."/>
            <person name="Foster-Nyarko E."/>
            <person name="Jarju S."/>
            <person name="Secka A."/>
            <person name="Antonio M."/>
            <person name="Oren A."/>
            <person name="Chaudhuri R.R."/>
            <person name="La Ragione R."/>
            <person name="Hildebrand F."/>
            <person name="Pallen M.J."/>
        </authorList>
    </citation>
    <scope>NUCLEOTIDE SEQUENCE</scope>
    <source>
        <strain evidence="2">ChiSxjej2B14-8506</strain>
    </source>
</reference>
<dbReference type="InterPro" id="IPR014202">
    <property type="entry name" value="Spore_II_R"/>
</dbReference>
<dbReference type="AlphaFoldDB" id="A0A9D1LRB5"/>